<proteinExistence type="predicted"/>
<dbReference type="SUPFAM" id="SSF52540">
    <property type="entry name" value="P-loop containing nucleoside triphosphate hydrolases"/>
    <property type="match status" value="2"/>
</dbReference>
<dbReference type="Gene3D" id="3.40.50.300">
    <property type="entry name" value="P-loop containing nucleotide triphosphate hydrolases"/>
    <property type="match status" value="2"/>
</dbReference>
<name>A0A0B7NZP4_PROFF</name>
<dbReference type="CDD" id="cd18809">
    <property type="entry name" value="SF1_C_RecD"/>
    <property type="match status" value="1"/>
</dbReference>
<dbReference type="InterPro" id="IPR036420">
    <property type="entry name" value="BRCT_dom_sf"/>
</dbReference>
<dbReference type="InterPro" id="IPR010285">
    <property type="entry name" value="DNA_helicase_pif1-like_DEAD"/>
</dbReference>
<dbReference type="GO" id="GO:0000723">
    <property type="term" value="P:telomere maintenance"/>
    <property type="evidence" value="ECO:0007669"/>
    <property type="project" value="InterPro"/>
</dbReference>
<dbReference type="InterPro" id="IPR027417">
    <property type="entry name" value="P-loop_NTPase"/>
</dbReference>
<dbReference type="InterPro" id="IPR003593">
    <property type="entry name" value="AAA+_ATPase"/>
</dbReference>
<dbReference type="AlphaFoldDB" id="A0A0B7NZP4"/>
<evidence type="ECO:0000313" key="2">
    <source>
        <dbReference type="EMBL" id="CEP26557.1"/>
    </source>
</evidence>
<dbReference type="PANTHER" id="PTHR47642">
    <property type="entry name" value="ATP-DEPENDENT DNA HELICASE"/>
    <property type="match status" value="1"/>
</dbReference>
<reference evidence="2" key="1">
    <citation type="submission" date="2014-08" db="EMBL/GenBank/DDBJ databases">
        <authorList>
            <person name="Falentin Helene"/>
        </authorList>
    </citation>
    <scope>NUCLEOTIDE SEQUENCE</scope>
</reference>
<dbReference type="EMBL" id="LM676414">
    <property type="protein sequence ID" value="CEP26557.1"/>
    <property type="molecule type" value="Genomic_DNA"/>
</dbReference>
<sequence>MDDGHVHDDGHVGDEQHARDDGLVLTAEFRDALTRLARGENLFLTGKAGSGKSTLIRLFMESNERTVVVAAPTGIAALNVDGYTIHRLFSFNTATTTEQVASGDYYPGRFARTLKSLDTLIIDEVSMVRSDLFDCLVAALERFGPHPGQPLGGVQLVLVGDLYQLPPVVTEGEREYFSTTYESPWFFSAHAYRRDDFPTVELTTVFRQIGDARLVHLLNAVRDGRLLAAARAELNQRTDPGFEPPIDEFWLTLATTNRIAAARNNRQLARLGGRQYSYRATVTGDATGFDAPADEVVTFAVGAQVMMLTNAQATHGEGSHDRPRWVNGTIGRIAAVRYDHDEPVVTIALPDGRHEEAGPHAWDITRPVVEGGRLRHEVVGSFTQLPFRLAWAITIHKSQGQTLDHAIVDLSGGTFAEGQLYVALSRCTSLAGLVLARPVLPKDLKADQRIRRFLASARTSVPRRGLAFLTVTFVGDEGRMWRPRPLELAVVTDDGRELVTLVNPDRDMGESARDNALSASDVRFAPMLGEAWPAIERCLDGYGLIGVDIDQTLDYLDYELKRGGIVSPMPIGGEAESLLSPDEARELDELPTLQRARRLRELVLARRGTGREFPEGSGPRTAAPTTDPWADIETFSRAGAADGGPVRHGDGAEQPAVLLVRDGAQRSFVVDAPDMASEADRAAFLAARLRAAASRTVVDDGALAELEQLERQWGVTIITDAMRRPADSAEQVFVPGARVCFTGSVIDARGTTISRSDMEQLAAEHELVAVPSVTRTRCDVLVAADTASRSGKARKALDLGKPVISAAEFLAWANPAGPGR</sequence>
<dbReference type="GO" id="GO:0006281">
    <property type="term" value="P:DNA repair"/>
    <property type="evidence" value="ECO:0007669"/>
    <property type="project" value="InterPro"/>
</dbReference>
<gene>
    <name evidence="2" type="ORF">PFCIRM138_08190</name>
</gene>
<dbReference type="Pfam" id="PF05970">
    <property type="entry name" value="PIF1"/>
    <property type="match status" value="1"/>
</dbReference>
<organism evidence="2">
    <name type="scientific">Propionibacterium freudenreichii subsp. freudenreichii</name>
    <dbReference type="NCBI Taxonomy" id="66712"/>
    <lineage>
        <taxon>Bacteria</taxon>
        <taxon>Bacillati</taxon>
        <taxon>Actinomycetota</taxon>
        <taxon>Actinomycetes</taxon>
        <taxon>Propionibacteriales</taxon>
        <taxon>Propionibacteriaceae</taxon>
        <taxon>Propionibacterium</taxon>
    </lineage>
</organism>
<dbReference type="GO" id="GO:0003678">
    <property type="term" value="F:DNA helicase activity"/>
    <property type="evidence" value="ECO:0007669"/>
    <property type="project" value="InterPro"/>
</dbReference>
<feature type="domain" description="AAA+ ATPase" evidence="1">
    <location>
        <begin position="38"/>
        <end position="170"/>
    </location>
</feature>
<protein>
    <submittedName>
        <fullName evidence="2">ATPase</fullName>
    </submittedName>
</protein>
<dbReference type="SMART" id="SM00382">
    <property type="entry name" value="AAA"/>
    <property type="match status" value="1"/>
</dbReference>
<dbReference type="Gene3D" id="3.40.50.10190">
    <property type="entry name" value="BRCT domain"/>
    <property type="match status" value="1"/>
</dbReference>
<accession>A0A0B7NZP4</accession>
<evidence type="ECO:0000259" key="1">
    <source>
        <dbReference type="SMART" id="SM00382"/>
    </source>
</evidence>
<dbReference type="InterPro" id="IPR051055">
    <property type="entry name" value="PIF1_helicase"/>
</dbReference>